<feature type="compositionally biased region" description="Acidic residues" evidence="1">
    <location>
        <begin position="167"/>
        <end position="178"/>
    </location>
</feature>
<feature type="compositionally biased region" description="Low complexity" evidence="1">
    <location>
        <begin position="81"/>
        <end position="91"/>
    </location>
</feature>
<feature type="region of interest" description="Disordered" evidence="1">
    <location>
        <begin position="841"/>
        <end position="897"/>
    </location>
</feature>
<dbReference type="SUPFAM" id="SSF52768">
    <property type="entry name" value="Arginase/deacetylase"/>
    <property type="match status" value="1"/>
</dbReference>
<feature type="compositionally biased region" description="Low complexity" evidence="1">
    <location>
        <begin position="122"/>
        <end position="139"/>
    </location>
</feature>
<dbReference type="STRING" id="307507.A0A2V0PE58"/>
<dbReference type="Proteomes" id="UP000247498">
    <property type="component" value="Unassembled WGS sequence"/>
</dbReference>
<dbReference type="Gene3D" id="3.40.800.20">
    <property type="entry name" value="Histone deacetylase domain"/>
    <property type="match status" value="1"/>
</dbReference>
<feature type="compositionally biased region" description="Low complexity" evidence="1">
    <location>
        <begin position="307"/>
        <end position="327"/>
    </location>
</feature>
<protein>
    <submittedName>
        <fullName evidence="3">Histone deacetylase</fullName>
    </submittedName>
</protein>
<dbReference type="InParanoid" id="A0A2V0PE58"/>
<dbReference type="InterPro" id="IPR023696">
    <property type="entry name" value="Ureohydrolase_dom_sf"/>
</dbReference>
<dbReference type="OrthoDB" id="424012at2759"/>
<evidence type="ECO:0000313" key="3">
    <source>
        <dbReference type="EMBL" id="GBF98141.1"/>
    </source>
</evidence>
<dbReference type="PRINTS" id="PR01270">
    <property type="entry name" value="HDASUPER"/>
</dbReference>
<proteinExistence type="predicted"/>
<feature type="domain" description="Histone deacetylase" evidence="2">
    <location>
        <begin position="448"/>
        <end position="766"/>
    </location>
</feature>
<dbReference type="Pfam" id="PF00850">
    <property type="entry name" value="Hist_deacetyl"/>
    <property type="match status" value="1"/>
</dbReference>
<feature type="compositionally biased region" description="Acidic residues" evidence="1">
    <location>
        <begin position="186"/>
        <end position="215"/>
    </location>
</feature>
<dbReference type="AlphaFoldDB" id="A0A2V0PE58"/>
<organism evidence="3 4">
    <name type="scientific">Raphidocelis subcapitata</name>
    <dbReference type="NCBI Taxonomy" id="307507"/>
    <lineage>
        <taxon>Eukaryota</taxon>
        <taxon>Viridiplantae</taxon>
        <taxon>Chlorophyta</taxon>
        <taxon>core chlorophytes</taxon>
        <taxon>Chlorophyceae</taxon>
        <taxon>CS clade</taxon>
        <taxon>Sphaeropleales</taxon>
        <taxon>Selenastraceae</taxon>
        <taxon>Raphidocelis</taxon>
    </lineage>
</organism>
<dbReference type="GO" id="GO:0000118">
    <property type="term" value="C:histone deacetylase complex"/>
    <property type="evidence" value="ECO:0007669"/>
    <property type="project" value="TreeGrafter"/>
</dbReference>
<dbReference type="GO" id="GO:0005737">
    <property type="term" value="C:cytoplasm"/>
    <property type="evidence" value="ECO:0007669"/>
    <property type="project" value="TreeGrafter"/>
</dbReference>
<sequence length="897" mass="87828">MRAACPPLAGARPARLRWLGNRGGGGGGGGGVAASGSVARPRAARLLRPVARPAPWRAYSVQPADGVAAAEPLFKGGDGELPLADPAAGLDARGGKPGPDAAAIAAATAAGAADSSDESDAGSDATAIAAALGSSSSSSNDDDGGSSGAPGPPSSVGSEAAGGGADCEAEDGAADEGAAEGPWWQGEDEGEGAEGEEEGEWEVVEEGEGEGEGEEQAVGAAAPAAGDDGGPGPSSTALASALALERARGIGADGAVLDIARDAALALRLMGVLDPTGGARQPGGGGDGPGSSGGGGDGGGGAGGSWAGAEAAAAGQQGQGQAQGPSPDVVADVVIGEARARMRARPPGFCLNCCSPLERMTGSGDAACGVCGHSAADDAALLPPRPDGGWGSATAGTRDPARAEAAEAVWNAAALARASGLPAWPAARVLLAWHEDSLLHRAMLPPYPERPERLSAILARLQASGLLEVCEAMPVLEASDEALLSVHSAALVGAIDALSPGTAFPEQLDGAGLSAASPPLAPESLGNRHTARAARLAAGAAAGLAERLARGEADAGFALVRPAGHLASEGSAEGGALYNNVAVAARAAQRAGAGRVLILDWDAHAAKGTASIFEDDASVVVVSMHKAGSWFYPGGCPLSQVGRGPAAGTTVNIAWTAPARAGGRRGGGAESMALEDVQPGGGDYLAAVSSIVAPIVREWGPDVILVSAGFDSAEGDPVGLGSVPPPVFAHMTAMLRALGPPVGMVLEGGYVLKQTSACVELCVRALMGERPPPLSALGTCTPTTVGWNTIARTLAVHQHFWSSLGTLSLANALAGGAGAAPSPGGAADLAALIAAAQGEAASARGGEGAEEGEQEEEWEVEEDGEWEEDDGEGEDEGSLAVAEVEVGPGEWAGETAA</sequence>
<gene>
    <name evidence="3" type="ORF">Rsub_10553</name>
</gene>
<feature type="compositionally biased region" description="Low complexity" evidence="1">
    <location>
        <begin position="100"/>
        <end position="114"/>
    </location>
</feature>
<dbReference type="GO" id="GO:0004407">
    <property type="term" value="F:histone deacetylase activity"/>
    <property type="evidence" value="ECO:0007669"/>
    <property type="project" value="TreeGrafter"/>
</dbReference>
<dbReference type="InterPro" id="IPR023801">
    <property type="entry name" value="His_deacetylse_dom"/>
</dbReference>
<feature type="compositionally biased region" description="Gly residues" evidence="1">
    <location>
        <begin position="280"/>
        <end position="306"/>
    </location>
</feature>
<keyword evidence="4" id="KW-1185">Reference proteome</keyword>
<evidence type="ECO:0000256" key="1">
    <source>
        <dbReference type="SAM" id="MobiDB-lite"/>
    </source>
</evidence>
<feature type="compositionally biased region" description="Acidic residues" evidence="1">
    <location>
        <begin position="848"/>
        <end position="877"/>
    </location>
</feature>
<dbReference type="EMBL" id="BDRX01000117">
    <property type="protein sequence ID" value="GBF98141.1"/>
    <property type="molecule type" value="Genomic_DNA"/>
</dbReference>
<name>A0A2V0PE58_9CHLO</name>
<feature type="compositionally biased region" description="Low complexity" evidence="1">
    <location>
        <begin position="216"/>
        <end position="226"/>
    </location>
</feature>
<reference evidence="3 4" key="1">
    <citation type="journal article" date="2018" name="Sci. Rep.">
        <title>Raphidocelis subcapitata (=Pseudokirchneriella subcapitata) provides an insight into genome evolution and environmental adaptations in the Sphaeropleales.</title>
        <authorList>
            <person name="Suzuki S."/>
            <person name="Yamaguchi H."/>
            <person name="Nakajima N."/>
            <person name="Kawachi M."/>
        </authorList>
    </citation>
    <scope>NUCLEOTIDE SEQUENCE [LARGE SCALE GENOMIC DNA]</scope>
    <source>
        <strain evidence="3 4">NIES-35</strain>
    </source>
</reference>
<accession>A0A2V0PE58</accession>
<evidence type="ECO:0000259" key="2">
    <source>
        <dbReference type="Pfam" id="PF00850"/>
    </source>
</evidence>
<dbReference type="PANTHER" id="PTHR10625:SF25">
    <property type="entry name" value="HISTONE DEACETYLASE 18-RELATED"/>
    <property type="match status" value="1"/>
</dbReference>
<comment type="caution">
    <text evidence="3">The sequence shown here is derived from an EMBL/GenBank/DDBJ whole genome shotgun (WGS) entry which is preliminary data.</text>
</comment>
<evidence type="ECO:0000313" key="4">
    <source>
        <dbReference type="Proteomes" id="UP000247498"/>
    </source>
</evidence>
<feature type="region of interest" description="Disordered" evidence="1">
    <location>
        <begin position="277"/>
        <end position="327"/>
    </location>
</feature>
<dbReference type="InterPro" id="IPR037138">
    <property type="entry name" value="His_deacetylse_dom_sf"/>
</dbReference>
<dbReference type="PANTHER" id="PTHR10625">
    <property type="entry name" value="HISTONE DEACETYLASE HDAC1-RELATED"/>
    <property type="match status" value="1"/>
</dbReference>
<dbReference type="InterPro" id="IPR000286">
    <property type="entry name" value="HDACs"/>
</dbReference>
<feature type="region of interest" description="Disordered" evidence="1">
    <location>
        <begin position="71"/>
        <end position="236"/>
    </location>
</feature>
<dbReference type="GO" id="GO:0040029">
    <property type="term" value="P:epigenetic regulation of gene expression"/>
    <property type="evidence" value="ECO:0007669"/>
    <property type="project" value="TreeGrafter"/>
</dbReference>